<name>A0A7K0CQL2_9ACTN</name>
<organism evidence="1 2">
    <name type="scientific">Streptomyces smaragdinus</name>
    <dbReference type="NCBI Taxonomy" id="2585196"/>
    <lineage>
        <taxon>Bacteria</taxon>
        <taxon>Bacillati</taxon>
        <taxon>Actinomycetota</taxon>
        <taxon>Actinomycetes</taxon>
        <taxon>Kitasatosporales</taxon>
        <taxon>Streptomycetaceae</taxon>
        <taxon>Streptomyces</taxon>
    </lineage>
</organism>
<dbReference type="OrthoDB" id="4320909at2"/>
<keyword evidence="2" id="KW-1185">Reference proteome</keyword>
<gene>
    <name evidence="1" type="ORF">SRB5_52210</name>
</gene>
<sequence length="100" mass="11028">MRHPIHPQGSGDEPRLLPWLSPEGKRCFLITGEGGGLLSRLADVTEAELLSVGADILGEAMEILDDPLSDYTEVRYTGRRLARSLRDVLRVAEARGMRLS</sequence>
<comment type="caution">
    <text evidence="1">The sequence shown here is derived from an EMBL/GenBank/DDBJ whole genome shotgun (WGS) entry which is preliminary data.</text>
</comment>
<evidence type="ECO:0000313" key="2">
    <source>
        <dbReference type="Proteomes" id="UP000466345"/>
    </source>
</evidence>
<dbReference type="Proteomes" id="UP000466345">
    <property type="component" value="Unassembled WGS sequence"/>
</dbReference>
<protein>
    <submittedName>
        <fullName evidence="1">Uncharacterized protein</fullName>
    </submittedName>
</protein>
<dbReference type="EMBL" id="WEGJ01000028">
    <property type="protein sequence ID" value="MQY15044.1"/>
    <property type="molecule type" value="Genomic_DNA"/>
</dbReference>
<proteinExistence type="predicted"/>
<accession>A0A7K0CQL2</accession>
<dbReference type="RefSeq" id="WP_153455893.1">
    <property type="nucleotide sequence ID" value="NZ_WEGJ01000028.1"/>
</dbReference>
<evidence type="ECO:0000313" key="1">
    <source>
        <dbReference type="EMBL" id="MQY15044.1"/>
    </source>
</evidence>
<dbReference type="AlphaFoldDB" id="A0A7K0CQL2"/>
<reference evidence="1 2" key="1">
    <citation type="submission" date="2019-10" db="EMBL/GenBank/DDBJ databases">
        <title>Streptomyces smaragdinus sp. nov. and Streptomyces fabii sp. nov., isolated from the gut of fungus growing-termite Macrotermes natalensis.</title>
        <authorList>
            <person name="Schwitalla J."/>
            <person name="Benndorf R."/>
            <person name="Martin K."/>
            <person name="De Beer W."/>
            <person name="Kaster A.-K."/>
            <person name="Vollmers J."/>
            <person name="Poulsen M."/>
            <person name="Beemelmanns C."/>
        </authorList>
    </citation>
    <scope>NUCLEOTIDE SEQUENCE [LARGE SCALE GENOMIC DNA]</scope>
    <source>
        <strain evidence="1 2">RB5</strain>
    </source>
</reference>